<keyword evidence="2" id="KW-0812">Transmembrane</keyword>
<keyword evidence="4" id="KW-1185">Reference proteome</keyword>
<feature type="compositionally biased region" description="Pro residues" evidence="1">
    <location>
        <begin position="347"/>
        <end position="369"/>
    </location>
</feature>
<dbReference type="AlphaFoldDB" id="A0AA87USA6"/>
<feature type="region of interest" description="Disordered" evidence="1">
    <location>
        <begin position="347"/>
        <end position="373"/>
    </location>
</feature>
<reference evidence="3 4" key="1">
    <citation type="submission" date="2019-07" db="EMBL/GenBank/DDBJ databases">
        <title>Whole genome shotgun sequence of Agrococcus baldri NBRC 103055.</title>
        <authorList>
            <person name="Hosoyama A."/>
            <person name="Uohara A."/>
            <person name="Ohji S."/>
            <person name="Ichikawa N."/>
        </authorList>
    </citation>
    <scope>NUCLEOTIDE SEQUENCE [LARGE SCALE GENOMIC DNA]</scope>
    <source>
        <strain evidence="3 4">NBRC 103055</strain>
    </source>
</reference>
<accession>A0AA87USA6</accession>
<sequence length="707" mass="72209">MSLGLPIGLPAAATGAATGAAATAASATTTAASTATATAMTCDDILWEPVPLARADAASVFDQPRLEALGGLVCSWIDVGQEFVLAYAPVDAAQQAAAIADLDAAGLTRVDSPEGVRFLSRDAIQASPLGGEHLFADGHWYAVQVLTITGDGAFIVPGTGEASDGVRTRVLEAVGASTAATPAVPPAQPGAAGDALACDELGPQAVLDVIDPALRDIDDTLALQADHLGFDAQRFTDLGGTACTWMVGQALVWVTFAYAPVDAEAQAAAIADLTAAGLTRTDTGEGVRFSHPAVEQAQPLDGQHLFADGHWFVVRQLSVGSGGAFVVDAAPADADALRDRVLLALPPAPTATPAPAAQTPPPTEQPEPPLTADEPSVLSGLMPAGAAPVTVASVASTAGTALVLAALVAIPNRLVDLALGALAERARRRPATAAPGPAERIRRLVRRIERALHPVAGIAIGLLAAGALTALIDPRAGASLGTLRLAASATLGYAIEGLLGLLVVAWLLRRDGASVAVRFRPVSLLFVLGAIVVSRVVGFEPGFVFGIVLALVFLRRSARHEQRAALIELGYLGAVGVAAWLVYSAVQLNAPPTGMLGLLAVETIAGLTIGCLMALPVLLSPVGELPGRAIWRRSRWLWAAVLVAAMALVVWVVMPFPAAWDAVHTPVIAWVVLLVAYTLGAAAFWVAVARPFGRGADAVPGPAALPD</sequence>
<dbReference type="Proteomes" id="UP000321749">
    <property type="component" value="Unassembled WGS sequence"/>
</dbReference>
<name>A0AA87USA6_9MICO</name>
<evidence type="ECO:0000313" key="3">
    <source>
        <dbReference type="EMBL" id="GEK80205.1"/>
    </source>
</evidence>
<proteinExistence type="predicted"/>
<evidence type="ECO:0000313" key="4">
    <source>
        <dbReference type="Proteomes" id="UP000321749"/>
    </source>
</evidence>
<evidence type="ECO:0000256" key="1">
    <source>
        <dbReference type="SAM" id="MobiDB-lite"/>
    </source>
</evidence>
<feature type="transmembrane region" description="Helical" evidence="2">
    <location>
        <begin position="485"/>
        <end position="508"/>
    </location>
</feature>
<feature type="transmembrane region" description="Helical" evidence="2">
    <location>
        <begin position="636"/>
        <end position="656"/>
    </location>
</feature>
<feature type="transmembrane region" description="Helical" evidence="2">
    <location>
        <begin position="595"/>
        <end position="615"/>
    </location>
</feature>
<feature type="transmembrane region" description="Helical" evidence="2">
    <location>
        <begin position="668"/>
        <end position="688"/>
    </location>
</feature>
<evidence type="ECO:0000256" key="2">
    <source>
        <dbReference type="SAM" id="Phobius"/>
    </source>
</evidence>
<gene>
    <name evidence="3" type="ORF">ABA31_15560</name>
</gene>
<comment type="caution">
    <text evidence="3">The sequence shown here is derived from an EMBL/GenBank/DDBJ whole genome shotgun (WGS) entry which is preliminary data.</text>
</comment>
<keyword evidence="2" id="KW-0472">Membrane</keyword>
<feature type="transmembrane region" description="Helical" evidence="2">
    <location>
        <begin position="451"/>
        <end position="473"/>
    </location>
</feature>
<dbReference type="EMBL" id="BJUU01000008">
    <property type="protein sequence ID" value="GEK80205.1"/>
    <property type="molecule type" value="Genomic_DNA"/>
</dbReference>
<keyword evidence="2" id="KW-1133">Transmembrane helix</keyword>
<feature type="transmembrane region" description="Helical" evidence="2">
    <location>
        <begin position="566"/>
        <end position="583"/>
    </location>
</feature>
<protein>
    <submittedName>
        <fullName evidence="3">Uncharacterized protein</fullName>
    </submittedName>
</protein>
<feature type="transmembrane region" description="Helical" evidence="2">
    <location>
        <begin position="528"/>
        <end position="554"/>
    </location>
</feature>
<organism evidence="3 4">
    <name type="scientific">Agrococcus baldri</name>
    <dbReference type="NCBI Taxonomy" id="153730"/>
    <lineage>
        <taxon>Bacteria</taxon>
        <taxon>Bacillati</taxon>
        <taxon>Actinomycetota</taxon>
        <taxon>Actinomycetes</taxon>
        <taxon>Micrococcales</taxon>
        <taxon>Microbacteriaceae</taxon>
        <taxon>Agrococcus</taxon>
    </lineage>
</organism>